<dbReference type="Gene3D" id="1.10.3210.10">
    <property type="entry name" value="Hypothetical protein af1432"/>
    <property type="match status" value="1"/>
</dbReference>
<evidence type="ECO:0000313" key="9">
    <source>
        <dbReference type="WBParaSite" id="SBAD_0000530901-mRNA-1"/>
    </source>
</evidence>
<comment type="similarity">
    <text evidence="2">Belongs to the MESH1 family.</text>
</comment>
<protein>
    <recommendedName>
        <fullName evidence="3">Guanosine-3',5'-bis(diphosphate) 3'-pyrophosphohydrolase MESH1</fullName>
    </recommendedName>
    <alternativeName>
        <fullName evidence="4">Metazoan SpoT homolog 1</fullName>
    </alternativeName>
    <alternativeName>
        <fullName evidence="5">Penta-phosphate guanosine-3'-pyrophosphohydrolase</fullName>
    </alternativeName>
</protein>
<dbReference type="GO" id="GO:0008893">
    <property type="term" value="F:guanosine-3',5'-bis(diphosphate) 3'-diphosphatase activity"/>
    <property type="evidence" value="ECO:0007669"/>
    <property type="project" value="TreeGrafter"/>
</dbReference>
<dbReference type="PANTHER" id="PTHR46246">
    <property type="entry name" value="GUANOSINE-3',5'-BIS(DIPHOSPHATE) 3'-PYROPHOSPHOHYDROLASE MESH1"/>
    <property type="match status" value="1"/>
</dbReference>
<dbReference type="EMBL" id="UZAM01008753">
    <property type="protein sequence ID" value="VDP06260.1"/>
    <property type="molecule type" value="Genomic_DNA"/>
</dbReference>
<organism evidence="9">
    <name type="scientific">Soboliphyme baturini</name>
    <dbReference type="NCBI Taxonomy" id="241478"/>
    <lineage>
        <taxon>Eukaryota</taxon>
        <taxon>Metazoa</taxon>
        <taxon>Ecdysozoa</taxon>
        <taxon>Nematoda</taxon>
        <taxon>Enoplea</taxon>
        <taxon>Dorylaimia</taxon>
        <taxon>Dioctophymatida</taxon>
        <taxon>Dioctophymatoidea</taxon>
        <taxon>Soboliphymatidae</taxon>
        <taxon>Soboliphyme</taxon>
    </lineage>
</organism>
<dbReference type="Proteomes" id="UP000270296">
    <property type="component" value="Unassembled WGS sequence"/>
</dbReference>
<reference evidence="7 8" key="2">
    <citation type="submission" date="2018-11" db="EMBL/GenBank/DDBJ databases">
        <authorList>
            <consortium name="Pathogen Informatics"/>
        </authorList>
    </citation>
    <scope>NUCLEOTIDE SEQUENCE [LARGE SCALE GENOMIC DNA]</scope>
</reference>
<evidence type="ECO:0000256" key="2">
    <source>
        <dbReference type="ARBA" id="ARBA00038354"/>
    </source>
</evidence>
<name>A0A183INA3_9BILA</name>
<dbReference type="CDD" id="cd00077">
    <property type="entry name" value="HDc"/>
    <property type="match status" value="1"/>
</dbReference>
<evidence type="ECO:0000256" key="5">
    <source>
        <dbReference type="ARBA" id="ARBA00041770"/>
    </source>
</evidence>
<dbReference type="PANTHER" id="PTHR46246:SF1">
    <property type="entry name" value="GUANOSINE-3',5'-BIS(DIPHOSPHATE) 3'-PYROPHOSPHOHYDROLASE MESH1"/>
    <property type="match status" value="1"/>
</dbReference>
<evidence type="ECO:0000256" key="1">
    <source>
        <dbReference type="ARBA" id="ARBA00037781"/>
    </source>
</evidence>
<dbReference type="InterPro" id="IPR003607">
    <property type="entry name" value="HD/PDEase_dom"/>
</dbReference>
<evidence type="ECO:0000256" key="3">
    <source>
        <dbReference type="ARBA" id="ARBA00040793"/>
    </source>
</evidence>
<evidence type="ECO:0000256" key="4">
    <source>
        <dbReference type="ARBA" id="ARBA00041464"/>
    </source>
</evidence>
<evidence type="ECO:0000259" key="6">
    <source>
        <dbReference type="SMART" id="SM00471"/>
    </source>
</evidence>
<dbReference type="Pfam" id="PF13328">
    <property type="entry name" value="HD_4"/>
    <property type="match status" value="1"/>
</dbReference>
<dbReference type="SUPFAM" id="SSF109604">
    <property type="entry name" value="HD-domain/PDEase-like"/>
    <property type="match status" value="1"/>
</dbReference>
<keyword evidence="8" id="KW-1185">Reference proteome</keyword>
<sequence length="140" mass="15573">MAELSRSLIDAANFAALKHSTQRRKDPDATPYINHPIGVAHILCVEGLVCDPVVLQAALLHDTVEDTATTPDEIEQRFGAHVRAVVEEVTDDKSLSSIERKLRQVQNAALWSYQAKLVCLADKLYNVRDAVRQTPFPELI</sequence>
<dbReference type="WBParaSite" id="SBAD_0000530901-mRNA-1">
    <property type="protein sequence ID" value="SBAD_0000530901-mRNA-1"/>
    <property type="gene ID" value="SBAD_0000530901"/>
</dbReference>
<dbReference type="OrthoDB" id="430679at2759"/>
<gene>
    <name evidence="7" type="ORF">SBAD_LOCUS5099</name>
</gene>
<evidence type="ECO:0000313" key="8">
    <source>
        <dbReference type="Proteomes" id="UP000270296"/>
    </source>
</evidence>
<accession>A0A183INA3</accession>
<reference evidence="9" key="1">
    <citation type="submission" date="2016-06" db="UniProtKB">
        <authorList>
            <consortium name="WormBaseParasite"/>
        </authorList>
    </citation>
    <scope>IDENTIFICATION</scope>
</reference>
<dbReference type="InterPro" id="IPR052194">
    <property type="entry name" value="MESH1"/>
</dbReference>
<comment type="function">
    <text evidence="1">ppGpp hydrolyzing enzyme involved in starvation response.</text>
</comment>
<proteinExistence type="inferred from homology"/>
<dbReference type="AlphaFoldDB" id="A0A183INA3"/>
<evidence type="ECO:0000313" key="7">
    <source>
        <dbReference type="EMBL" id="VDP06260.1"/>
    </source>
</evidence>
<feature type="domain" description="HD/PDEase" evidence="6">
    <location>
        <begin position="28"/>
        <end position="136"/>
    </location>
</feature>
<dbReference type="SMART" id="SM00471">
    <property type="entry name" value="HDc"/>
    <property type="match status" value="1"/>
</dbReference>